<keyword evidence="1" id="KW-0732">Signal</keyword>
<evidence type="ECO:0000256" key="1">
    <source>
        <dbReference type="SAM" id="SignalP"/>
    </source>
</evidence>
<name>A0A4Q0XIG6_9FLAO</name>
<evidence type="ECO:0008006" key="4">
    <source>
        <dbReference type="Google" id="ProtNLM"/>
    </source>
</evidence>
<feature type="signal peptide" evidence="1">
    <location>
        <begin position="1"/>
        <end position="19"/>
    </location>
</feature>
<evidence type="ECO:0000313" key="3">
    <source>
        <dbReference type="Proteomes" id="UP000289792"/>
    </source>
</evidence>
<dbReference type="RefSeq" id="WP_129017031.1">
    <property type="nucleotide sequence ID" value="NZ_SDDZ01000004.1"/>
</dbReference>
<reference evidence="2 3" key="1">
    <citation type="submission" date="2019-01" db="EMBL/GenBank/DDBJ databases">
        <title>Genome sequence of the Antarctic species Gelidibacter gilvus ACAM 158(T).</title>
        <authorList>
            <person name="Bowman J.P."/>
        </authorList>
    </citation>
    <scope>NUCLEOTIDE SEQUENCE [LARGE SCALE GENOMIC DNA]</scope>
    <source>
        <strain evidence="2 3">IC158</strain>
    </source>
</reference>
<dbReference type="Proteomes" id="UP000289792">
    <property type="component" value="Unassembled WGS sequence"/>
</dbReference>
<gene>
    <name evidence="2" type="ORF">ESZ48_08985</name>
</gene>
<protein>
    <recommendedName>
        <fullName evidence="4">Sensor of ECF-type sigma factor</fullName>
    </recommendedName>
</protein>
<comment type="caution">
    <text evidence="2">The sequence shown here is derived from an EMBL/GenBank/DDBJ whole genome shotgun (WGS) entry which is preliminary data.</text>
</comment>
<dbReference type="AlphaFoldDB" id="A0A4Q0XIG6"/>
<evidence type="ECO:0000313" key="2">
    <source>
        <dbReference type="EMBL" id="RXJ50113.1"/>
    </source>
</evidence>
<keyword evidence="3" id="KW-1185">Reference proteome</keyword>
<sequence length="149" mass="17891">MKKITIILFVILTSWSTFSQDSDKREKIKSLKVAFITERLALTQTEAQKFWPIYNAYETEKDTQRKLGYEKRNQISEDITEAQARVMLNDLIKFERNRENLRIDFIENLLKQNVLPAKKILQLKTAEDEFNRKMLHEYRKRHGDKQEKP</sequence>
<accession>A0A4Q0XIG6</accession>
<dbReference type="OrthoDB" id="675330at2"/>
<proteinExistence type="predicted"/>
<dbReference type="EMBL" id="SDDZ01000004">
    <property type="protein sequence ID" value="RXJ50113.1"/>
    <property type="molecule type" value="Genomic_DNA"/>
</dbReference>
<organism evidence="2 3">
    <name type="scientific">Gelidibacter gilvus</name>
    <dbReference type="NCBI Taxonomy" id="59602"/>
    <lineage>
        <taxon>Bacteria</taxon>
        <taxon>Pseudomonadati</taxon>
        <taxon>Bacteroidota</taxon>
        <taxon>Flavobacteriia</taxon>
        <taxon>Flavobacteriales</taxon>
        <taxon>Flavobacteriaceae</taxon>
        <taxon>Gelidibacter</taxon>
    </lineage>
</organism>
<feature type="chain" id="PRO_5020871255" description="Sensor of ECF-type sigma factor" evidence="1">
    <location>
        <begin position="20"/>
        <end position="149"/>
    </location>
</feature>